<accession>A0AAV3QIB6</accession>
<name>A0AAV3QIB6_LITER</name>
<evidence type="ECO:0000313" key="4">
    <source>
        <dbReference type="EMBL" id="GAA0163849.1"/>
    </source>
</evidence>
<proteinExistence type="predicted"/>
<evidence type="ECO:0000259" key="3">
    <source>
        <dbReference type="Pfam" id="PF14111"/>
    </source>
</evidence>
<reference evidence="4 5" key="1">
    <citation type="submission" date="2024-01" db="EMBL/GenBank/DDBJ databases">
        <title>The complete chloroplast genome sequence of Lithospermum erythrorhizon: insights into the phylogenetic relationship among Boraginaceae species and the maternal lineages of purple gromwells.</title>
        <authorList>
            <person name="Okada T."/>
            <person name="Watanabe K."/>
        </authorList>
    </citation>
    <scope>NUCLEOTIDE SEQUENCE [LARGE SCALE GENOMIC DNA]</scope>
</reference>
<dbReference type="AlphaFoldDB" id="A0AAV3QIB6"/>
<protein>
    <recommendedName>
        <fullName evidence="6">DUF4283 domain-containing protein</fullName>
    </recommendedName>
</protein>
<keyword evidence="5" id="KW-1185">Reference proteome</keyword>
<dbReference type="Proteomes" id="UP001454036">
    <property type="component" value="Unassembled WGS sequence"/>
</dbReference>
<feature type="domain" description="Reverse transcriptase" evidence="2">
    <location>
        <begin position="408"/>
        <end position="558"/>
    </location>
</feature>
<dbReference type="EMBL" id="BAABME010004870">
    <property type="protein sequence ID" value="GAA0163849.1"/>
    <property type="molecule type" value="Genomic_DNA"/>
</dbReference>
<sequence length="643" mass="70045">MEGKNGSRPGGVAACGFQQDKRETGEGSTYDAVAQKAAPYKRMNLAFVAAKGEVGKLVVEMPTSVVMAGAVKWKHTVIAYVLGLDGGFMRSRWSEYGVIKVHKMDKVLFIIQVLSEEVKQQVLEKGPWSFSRRPFILRNWNVGMPLDKPEVDVLPIWIQFPNLPLDLWTAEALSILESCVGVPLFVDRTTSEQSRLAFARVCVEIRVEDELFDEMTVRYASGKKYTQRILYEWVPFKCSKCKKFGHGDVACKAMQEYKGKAVDDEVLTEGVPVVGGKVAALGGGLLSEVPGCSSPSLPVVQQAGQGAGLQHNTVVQQAGLECISPFPTVVQHGLMLSPIVEEGVSAAAVNAKLTYASMVATPELNNNKNKGGTKGSGYNKSSLKANATPYLVVTSMEQHVLVEDDVARAAIKVDLQKAYNIVERDSLVGLLVLGGLRQGDPMSSYLFLLVLEIFNGLMRKAKASSSSAFGFHPKCRQLGITHLSFADDMVLLASADMSSFRVIKETLVLFGDLTSLKLNCSKSRIFFGNTPRAVRDALCGYMEMSEGVLPVKYLGVPLSSTSGKDEGPYRAKISWSDVCLPLAEGVWVSQVTVLVSRRDPTSNYVSLRDALPLKLPGLRRQTTVLLRLASEASLVSFSNGRDR</sequence>
<dbReference type="Pfam" id="PF14111">
    <property type="entry name" value="DUF4283"/>
    <property type="match status" value="1"/>
</dbReference>
<dbReference type="InterPro" id="IPR040256">
    <property type="entry name" value="At4g02000-like"/>
</dbReference>
<feature type="region of interest" description="Disordered" evidence="1">
    <location>
        <begin position="1"/>
        <end position="28"/>
    </location>
</feature>
<comment type="caution">
    <text evidence="4">The sequence shown here is derived from an EMBL/GenBank/DDBJ whole genome shotgun (WGS) entry which is preliminary data.</text>
</comment>
<evidence type="ECO:0000259" key="2">
    <source>
        <dbReference type="Pfam" id="PF00078"/>
    </source>
</evidence>
<dbReference type="InterPro" id="IPR025558">
    <property type="entry name" value="DUF4283"/>
</dbReference>
<dbReference type="PANTHER" id="PTHR31286:SF165">
    <property type="entry name" value="DUF4283 DOMAIN-CONTAINING PROTEIN"/>
    <property type="match status" value="1"/>
</dbReference>
<feature type="domain" description="DUF4283" evidence="3">
    <location>
        <begin position="73"/>
        <end position="141"/>
    </location>
</feature>
<evidence type="ECO:0000313" key="5">
    <source>
        <dbReference type="Proteomes" id="UP001454036"/>
    </source>
</evidence>
<evidence type="ECO:0008006" key="6">
    <source>
        <dbReference type="Google" id="ProtNLM"/>
    </source>
</evidence>
<organism evidence="4 5">
    <name type="scientific">Lithospermum erythrorhizon</name>
    <name type="common">Purple gromwell</name>
    <name type="synonym">Lithospermum officinale var. erythrorhizon</name>
    <dbReference type="NCBI Taxonomy" id="34254"/>
    <lineage>
        <taxon>Eukaryota</taxon>
        <taxon>Viridiplantae</taxon>
        <taxon>Streptophyta</taxon>
        <taxon>Embryophyta</taxon>
        <taxon>Tracheophyta</taxon>
        <taxon>Spermatophyta</taxon>
        <taxon>Magnoliopsida</taxon>
        <taxon>eudicotyledons</taxon>
        <taxon>Gunneridae</taxon>
        <taxon>Pentapetalae</taxon>
        <taxon>asterids</taxon>
        <taxon>lamiids</taxon>
        <taxon>Boraginales</taxon>
        <taxon>Boraginaceae</taxon>
        <taxon>Boraginoideae</taxon>
        <taxon>Lithospermeae</taxon>
        <taxon>Lithospermum</taxon>
    </lineage>
</organism>
<evidence type="ECO:0000256" key="1">
    <source>
        <dbReference type="SAM" id="MobiDB-lite"/>
    </source>
</evidence>
<gene>
    <name evidence="4" type="ORF">LIER_19621</name>
</gene>
<dbReference type="InterPro" id="IPR000477">
    <property type="entry name" value="RT_dom"/>
</dbReference>
<dbReference type="Pfam" id="PF00078">
    <property type="entry name" value="RVT_1"/>
    <property type="match status" value="1"/>
</dbReference>
<dbReference type="PANTHER" id="PTHR31286">
    <property type="entry name" value="GLYCINE-RICH CELL WALL STRUCTURAL PROTEIN 1.8-LIKE"/>
    <property type="match status" value="1"/>
</dbReference>